<evidence type="ECO:0000256" key="1">
    <source>
        <dbReference type="SAM" id="MobiDB-lite"/>
    </source>
</evidence>
<gene>
    <name evidence="2" type="ORF">Asppvi_002914</name>
</gene>
<feature type="region of interest" description="Disordered" evidence="1">
    <location>
        <begin position="113"/>
        <end position="190"/>
    </location>
</feature>
<protein>
    <submittedName>
        <fullName evidence="2">Uncharacterized protein</fullName>
    </submittedName>
</protein>
<reference evidence="2 3" key="1">
    <citation type="submission" date="2018-10" db="EMBL/GenBank/DDBJ databases">
        <title>Pan-genome distribution and transcriptional activeness of fungal secondary metabolism genes in Aspergillus section Fumigati.</title>
        <authorList>
            <person name="Takahashi H."/>
            <person name="Umemura M."/>
            <person name="Ninomiya A."/>
            <person name="Kusuya Y."/>
            <person name="Urayama S."/>
            <person name="Shimizu M."/>
            <person name="Watanabe A."/>
            <person name="Kamei K."/>
            <person name="Yaguchi T."/>
            <person name="Hagiwara D."/>
        </authorList>
    </citation>
    <scope>NUCLEOTIDE SEQUENCE [LARGE SCALE GENOMIC DNA]</scope>
    <source>
        <strain evidence="2 3">IFM 55266</strain>
    </source>
</reference>
<evidence type="ECO:0000313" key="2">
    <source>
        <dbReference type="EMBL" id="GIJ84081.1"/>
    </source>
</evidence>
<dbReference type="RefSeq" id="XP_043154828.1">
    <property type="nucleotide sequence ID" value="XM_043298893.1"/>
</dbReference>
<dbReference type="AlphaFoldDB" id="A0A9P3BAB9"/>
<dbReference type="Proteomes" id="UP001043456">
    <property type="component" value="Unassembled WGS sequence"/>
</dbReference>
<comment type="caution">
    <text evidence="2">The sequence shown here is derived from an EMBL/GenBank/DDBJ whole genome shotgun (WGS) entry which is preliminary data.</text>
</comment>
<accession>A0A9P3BAB9</accession>
<name>A0A9P3BAB9_9EURO</name>
<evidence type="ECO:0000313" key="3">
    <source>
        <dbReference type="Proteomes" id="UP001043456"/>
    </source>
</evidence>
<organism evidence="2 3">
    <name type="scientific">Aspergillus pseudoviridinutans</name>
    <dbReference type="NCBI Taxonomy" id="1517512"/>
    <lineage>
        <taxon>Eukaryota</taxon>
        <taxon>Fungi</taxon>
        <taxon>Dikarya</taxon>
        <taxon>Ascomycota</taxon>
        <taxon>Pezizomycotina</taxon>
        <taxon>Eurotiomycetes</taxon>
        <taxon>Eurotiomycetidae</taxon>
        <taxon>Eurotiales</taxon>
        <taxon>Aspergillaceae</taxon>
        <taxon>Aspergillus</taxon>
        <taxon>Aspergillus subgen. Fumigati</taxon>
    </lineage>
</organism>
<keyword evidence="3" id="KW-1185">Reference proteome</keyword>
<proteinExistence type="predicted"/>
<dbReference type="OrthoDB" id="437973at2759"/>
<dbReference type="GeneID" id="67001526"/>
<sequence>MRRSGVDQSRPTLCHPSQRYRLVDRIQSRRHGMKFILKVGGETEPNQPRRINHHQERDDSVTHYPTILTLLTHLVGDSALDRGNGRQTETQDEGVGNLALKSVVDLGTSLKTAAGGSRIAKERRSATPDTVKGRRHPTRDSEGNMSRSRQLDDQRNHAFSGPMSGSARRERSLSPYSKRLALTQAMNMER</sequence>
<dbReference type="EMBL" id="BHVY01000002">
    <property type="protein sequence ID" value="GIJ84081.1"/>
    <property type="molecule type" value="Genomic_DNA"/>
</dbReference>